<feature type="non-terminal residue" evidence="1">
    <location>
        <position position="171"/>
    </location>
</feature>
<proteinExistence type="predicted"/>
<dbReference type="AlphaFoldDB" id="A0A383DK31"/>
<organism evidence="1">
    <name type="scientific">marine metagenome</name>
    <dbReference type="NCBI Taxonomy" id="408172"/>
    <lineage>
        <taxon>unclassified sequences</taxon>
        <taxon>metagenomes</taxon>
        <taxon>ecological metagenomes</taxon>
    </lineage>
</organism>
<gene>
    <name evidence="1" type="ORF">METZ01_LOCUS497524</name>
</gene>
<sequence>MKKDGFLNNKVGYSKDQKISDPENKILLIYNHGQKNHDGPSSDCAWKEGMKNISSLVGEKVKDKEILVYLLCTGKLKGDDYKRLWNKKKFKAPYKGKPKLEKRLDENLKLIDSFVSQGFKKKQIFITGRSCGGWMTMMLLARHPNIAAGGISFVPECYGRLTKIYKVKKVG</sequence>
<dbReference type="InterPro" id="IPR029058">
    <property type="entry name" value="AB_hydrolase_fold"/>
</dbReference>
<dbReference type="SUPFAM" id="SSF53474">
    <property type="entry name" value="alpha/beta-Hydrolases"/>
    <property type="match status" value="1"/>
</dbReference>
<protein>
    <recommendedName>
        <fullName evidence="2">Peptidase S9 prolyl oligopeptidase catalytic domain-containing protein</fullName>
    </recommendedName>
</protein>
<dbReference type="Gene3D" id="3.40.50.1820">
    <property type="entry name" value="alpha/beta hydrolase"/>
    <property type="match status" value="1"/>
</dbReference>
<dbReference type="EMBL" id="UINC01217879">
    <property type="protein sequence ID" value="SVE44670.1"/>
    <property type="molecule type" value="Genomic_DNA"/>
</dbReference>
<name>A0A383DK31_9ZZZZ</name>
<reference evidence="1" key="1">
    <citation type="submission" date="2018-05" db="EMBL/GenBank/DDBJ databases">
        <authorList>
            <person name="Lanie J.A."/>
            <person name="Ng W.-L."/>
            <person name="Kazmierczak K.M."/>
            <person name="Andrzejewski T.M."/>
            <person name="Davidsen T.M."/>
            <person name="Wayne K.J."/>
            <person name="Tettelin H."/>
            <person name="Glass J.I."/>
            <person name="Rusch D."/>
            <person name="Podicherti R."/>
            <person name="Tsui H.-C.T."/>
            <person name="Winkler M.E."/>
        </authorList>
    </citation>
    <scope>NUCLEOTIDE SEQUENCE</scope>
</reference>
<evidence type="ECO:0008006" key="2">
    <source>
        <dbReference type="Google" id="ProtNLM"/>
    </source>
</evidence>
<evidence type="ECO:0000313" key="1">
    <source>
        <dbReference type="EMBL" id="SVE44670.1"/>
    </source>
</evidence>
<accession>A0A383DK31</accession>